<evidence type="ECO:0000256" key="9">
    <source>
        <dbReference type="ARBA" id="ARBA00023235"/>
    </source>
</evidence>
<evidence type="ECO:0000259" key="14">
    <source>
        <dbReference type="Pfam" id="PF02880"/>
    </source>
</evidence>
<dbReference type="GO" id="GO:0005975">
    <property type="term" value="P:carbohydrate metabolic process"/>
    <property type="evidence" value="ECO:0007669"/>
    <property type="project" value="InterPro"/>
</dbReference>
<dbReference type="PRINTS" id="PR00509">
    <property type="entry name" value="PGMPMM"/>
</dbReference>
<dbReference type="Pfam" id="PF02879">
    <property type="entry name" value="PGM_PMM_II"/>
    <property type="match status" value="1"/>
</dbReference>
<organism evidence="15 16">
    <name type="scientific">Alcanivorax borkumensis (strain ATCC 700651 / DSM 11573 / NCIMB 13689 / SK2)</name>
    <dbReference type="NCBI Taxonomy" id="393595"/>
    <lineage>
        <taxon>Bacteria</taxon>
        <taxon>Pseudomonadati</taxon>
        <taxon>Pseudomonadota</taxon>
        <taxon>Gammaproteobacteria</taxon>
        <taxon>Oceanospirillales</taxon>
        <taxon>Alcanivoracaceae</taxon>
        <taxon>Alcanivorax</taxon>
    </lineage>
</organism>
<keyword evidence="6" id="KW-0597">Phosphoprotein</keyword>
<evidence type="ECO:0000259" key="13">
    <source>
        <dbReference type="Pfam" id="PF02879"/>
    </source>
</evidence>
<proteinExistence type="inferred from homology"/>
<dbReference type="InterPro" id="IPR005846">
    <property type="entry name" value="A-D-PHexomutase_a/b/a-III"/>
</dbReference>
<dbReference type="InterPro" id="IPR005841">
    <property type="entry name" value="Alpha-D-phosphohexomutase_SF"/>
</dbReference>
<dbReference type="Pfam" id="PF00408">
    <property type="entry name" value="PGM_PMM_IV"/>
    <property type="match status" value="1"/>
</dbReference>
<dbReference type="InterPro" id="IPR016055">
    <property type="entry name" value="A-D-PHexomutase_a/b/a-I/II/III"/>
</dbReference>
<evidence type="ECO:0000256" key="6">
    <source>
        <dbReference type="ARBA" id="ARBA00022553"/>
    </source>
</evidence>
<evidence type="ECO:0000256" key="1">
    <source>
        <dbReference type="ARBA" id="ARBA00000586"/>
    </source>
</evidence>
<dbReference type="GO" id="GO:0000287">
    <property type="term" value="F:magnesium ion binding"/>
    <property type="evidence" value="ECO:0007669"/>
    <property type="project" value="InterPro"/>
</dbReference>
<comment type="catalytic activity">
    <reaction evidence="1">
        <text>alpha-D-mannose 1-phosphate = D-mannose 6-phosphate</text>
        <dbReference type="Rhea" id="RHEA:11140"/>
        <dbReference type="ChEBI" id="CHEBI:58409"/>
        <dbReference type="ChEBI" id="CHEBI:58735"/>
        <dbReference type="EC" id="5.4.2.8"/>
    </reaction>
</comment>
<keyword evidence="9 15" id="KW-0413">Isomerase</keyword>
<evidence type="ECO:0000259" key="11">
    <source>
        <dbReference type="Pfam" id="PF00408"/>
    </source>
</evidence>
<dbReference type="PROSITE" id="PS00710">
    <property type="entry name" value="PGM_PMM"/>
    <property type="match status" value="1"/>
</dbReference>
<evidence type="ECO:0000313" key="16">
    <source>
        <dbReference type="Proteomes" id="UP000008871"/>
    </source>
</evidence>
<dbReference type="Gene3D" id="3.40.120.10">
    <property type="entry name" value="Alpha-D-Glucose-1,6-Bisphosphate, subunit A, domain 3"/>
    <property type="match status" value="3"/>
</dbReference>
<dbReference type="OrthoDB" id="9803322at2"/>
<evidence type="ECO:0000256" key="2">
    <source>
        <dbReference type="ARBA" id="ARBA00001946"/>
    </source>
</evidence>
<evidence type="ECO:0000256" key="5">
    <source>
        <dbReference type="ARBA" id="ARBA00012730"/>
    </source>
</evidence>
<dbReference type="Proteomes" id="UP000008871">
    <property type="component" value="Chromosome"/>
</dbReference>
<dbReference type="AlphaFoldDB" id="Q0VR13"/>
<dbReference type="EC" id="5.4.2.8" evidence="5"/>
<feature type="domain" description="Alpha-D-phosphohexomutase C-terminal" evidence="11">
    <location>
        <begin position="375"/>
        <end position="446"/>
    </location>
</feature>
<evidence type="ECO:0000256" key="7">
    <source>
        <dbReference type="ARBA" id="ARBA00022723"/>
    </source>
</evidence>
<evidence type="ECO:0000256" key="3">
    <source>
        <dbReference type="ARBA" id="ARBA00004699"/>
    </source>
</evidence>
<dbReference type="Pfam" id="PF02880">
    <property type="entry name" value="PGM_PMM_III"/>
    <property type="match status" value="1"/>
</dbReference>
<dbReference type="HOGENOM" id="CLU_016950_9_1_6"/>
<gene>
    <name evidence="15" type="primary">algC</name>
    <name evidence="15" type="ordered locus">ABO_0937</name>
</gene>
<dbReference type="InterPro" id="IPR005845">
    <property type="entry name" value="A-D-PHexomutase_a/b/a-II"/>
</dbReference>
<comment type="pathway">
    <text evidence="3">Nucleotide-sugar biosynthesis; GDP-alpha-D-mannose biosynthesis; alpha-D-mannose 1-phosphate from D-fructose 6-phosphate: step 2/2.</text>
</comment>
<keyword evidence="7 10" id="KW-0479">Metal-binding</keyword>
<dbReference type="Gene3D" id="3.30.310.50">
    <property type="entry name" value="Alpha-D-phosphohexomutase, C-terminal domain"/>
    <property type="match status" value="1"/>
</dbReference>
<keyword evidence="16" id="KW-1185">Reference proteome</keyword>
<evidence type="ECO:0000313" key="15">
    <source>
        <dbReference type="EMBL" id="CAL16385.1"/>
    </source>
</evidence>
<feature type="domain" description="Alpha-D-phosphohexomutase alpha/beta/alpha" evidence="12">
    <location>
        <begin position="12"/>
        <end position="141"/>
    </location>
</feature>
<dbReference type="InterPro" id="IPR005844">
    <property type="entry name" value="A-D-PHexomutase_a/b/a-I"/>
</dbReference>
<feature type="domain" description="Alpha-D-phosphohexomutase alpha/beta/alpha" evidence="14">
    <location>
        <begin position="260"/>
        <end position="363"/>
    </location>
</feature>
<dbReference type="SUPFAM" id="SSF53738">
    <property type="entry name" value="Phosphoglucomutase, first 3 domains"/>
    <property type="match status" value="3"/>
</dbReference>
<reference evidence="15 16" key="1">
    <citation type="journal article" date="2006" name="Nat. Biotechnol.">
        <title>Genome sequence of the ubiquitous hydrocarbon-degrading marine bacterium Alcanivorax borkumensis.</title>
        <authorList>
            <person name="Schneiker S."/>
            <person name="Martins dos Santos V.A.P."/>
            <person name="Bartels D."/>
            <person name="Bekel T."/>
            <person name="Brecht M."/>
            <person name="Buhrmester J."/>
            <person name="Chernikova T.N."/>
            <person name="Denaro R."/>
            <person name="Ferrer M."/>
            <person name="Gertler C."/>
            <person name="Goesmann A."/>
            <person name="Golyshina O.V."/>
            <person name="Kaminski F."/>
            <person name="Khachane A.N."/>
            <person name="Lang S."/>
            <person name="Linke B."/>
            <person name="McHardy A.C."/>
            <person name="Meyer F."/>
            <person name="Nechitaylo T."/>
            <person name="Puehler A."/>
            <person name="Regenhardt D."/>
            <person name="Rupp O."/>
            <person name="Sabirova J.S."/>
            <person name="Selbitschka W."/>
            <person name="Yakimov M.M."/>
            <person name="Timmis K.N."/>
            <person name="Vorhoelter F.-J."/>
            <person name="Weidner S."/>
            <person name="Kaiser O."/>
            <person name="Golyshin P.N."/>
        </authorList>
    </citation>
    <scope>NUCLEOTIDE SEQUENCE [LARGE SCALE GENOMIC DNA]</scope>
    <source>
        <strain evidence="16">ATCC 700651 / DSM 11573 / NCIMB 13689 / SK2</strain>
    </source>
</reference>
<accession>Q0VR13</accession>
<evidence type="ECO:0000256" key="10">
    <source>
        <dbReference type="RuleBase" id="RU004326"/>
    </source>
</evidence>
<dbReference type="Pfam" id="PF02878">
    <property type="entry name" value="PGM_PMM_I"/>
    <property type="match status" value="1"/>
</dbReference>
<feature type="domain" description="Alpha-D-phosphohexomutase alpha/beta/alpha" evidence="13">
    <location>
        <begin position="165"/>
        <end position="255"/>
    </location>
</feature>
<dbReference type="PANTHER" id="PTHR43771:SF2">
    <property type="entry name" value="PHOSPHOMANNOMUTASE_PHOSPHOGLUCOMUTASE"/>
    <property type="match status" value="1"/>
</dbReference>
<dbReference type="InterPro" id="IPR005843">
    <property type="entry name" value="A-D-PHexomutase_C"/>
</dbReference>
<dbReference type="KEGG" id="abo:ABO_0937"/>
<dbReference type="EMBL" id="AM286690">
    <property type="protein sequence ID" value="CAL16385.1"/>
    <property type="molecule type" value="Genomic_DNA"/>
</dbReference>
<keyword evidence="8 10" id="KW-0460">Magnesium</keyword>
<dbReference type="CDD" id="cd03089">
    <property type="entry name" value="PMM_PGM"/>
    <property type="match status" value="1"/>
</dbReference>
<name>Q0VR13_ALCBS</name>
<sequence>MTLMTHPIPASIFRAYDIRGIYNETLTDAWAYEIGRAIGSEVQAQGQTAIAIGRDGRLSGPALLQALSEGVQSTGCAVVNVGLVPTPVLYFATHHIEGLNSGVMLTGSHNPGNYNGFKIVIDGVTLSGERIQALHRRIVDQRFAEGQGEYREQDVLVDYQAAFLSAHSLARPMKVVVDCGNGITGLQAPQVLEALGCEVVPLFTDVDGTFPNHHPDPGDLNNLQDLIASVKAEKADLGLAFDGDGDRVGVVTPAGEVVYPDILLMALAEDMVSRHPGAKVIFDVKCTGSLFDVIRDAGGEPEMWQTGHSLIKARMKETGALLAGEMSGHIFFAEDWYGFDDALVAAARILGIISRTEGGAEALFGRYPVLCTTPEININVTDENKFRIVEYLQTNAEFGEGERRVIDGIRMDYADGWGLCRASNTSPKLVLRFEADNDEALGRIRDLFEVNVSKAMAAVG</sequence>
<dbReference type="InterPro" id="IPR016066">
    <property type="entry name" value="A-D-PHexomutase_CS"/>
</dbReference>
<comment type="cofactor">
    <cofactor evidence="2">
        <name>Mg(2+)</name>
        <dbReference type="ChEBI" id="CHEBI:18420"/>
    </cofactor>
</comment>
<dbReference type="FunFam" id="3.40.120.10:FF:000021">
    <property type="entry name" value="Phosphomannomutase/phosphoglucomutase"/>
    <property type="match status" value="1"/>
</dbReference>
<comment type="similarity">
    <text evidence="4 10">Belongs to the phosphohexose mutase family.</text>
</comment>
<evidence type="ECO:0000256" key="8">
    <source>
        <dbReference type="ARBA" id="ARBA00022842"/>
    </source>
</evidence>
<evidence type="ECO:0000256" key="4">
    <source>
        <dbReference type="ARBA" id="ARBA00010231"/>
    </source>
</evidence>
<dbReference type="SUPFAM" id="SSF55957">
    <property type="entry name" value="Phosphoglucomutase, C-terminal domain"/>
    <property type="match status" value="1"/>
</dbReference>
<dbReference type="STRING" id="393595.ABO_0937"/>
<dbReference type="RefSeq" id="WP_011588221.1">
    <property type="nucleotide sequence ID" value="NC_008260.1"/>
</dbReference>
<dbReference type="GO" id="GO:0004615">
    <property type="term" value="F:phosphomannomutase activity"/>
    <property type="evidence" value="ECO:0007669"/>
    <property type="project" value="UniProtKB-EC"/>
</dbReference>
<dbReference type="eggNOG" id="COG1109">
    <property type="taxonomic scope" value="Bacteria"/>
</dbReference>
<dbReference type="InterPro" id="IPR036900">
    <property type="entry name" value="A-D-PHexomutase_C_sf"/>
</dbReference>
<protein>
    <recommendedName>
        <fullName evidence="5">phosphomannomutase</fullName>
        <ecNumber evidence="5">5.4.2.8</ecNumber>
    </recommendedName>
</protein>
<evidence type="ECO:0000259" key="12">
    <source>
        <dbReference type="Pfam" id="PF02878"/>
    </source>
</evidence>
<dbReference type="PANTHER" id="PTHR43771">
    <property type="entry name" value="PHOSPHOMANNOMUTASE"/>
    <property type="match status" value="1"/>
</dbReference>